<dbReference type="RefSeq" id="XP_002672502.1">
    <property type="nucleotide sequence ID" value="XM_002672456.1"/>
</dbReference>
<dbReference type="InterPro" id="IPR001611">
    <property type="entry name" value="Leu-rich_rpt"/>
</dbReference>
<dbReference type="PANTHER" id="PTHR45712">
    <property type="entry name" value="AGAP008170-PA"/>
    <property type="match status" value="1"/>
</dbReference>
<keyword evidence="1" id="KW-0433">Leucine-rich repeat</keyword>
<dbReference type="InParanoid" id="D2VTN3"/>
<keyword evidence="4" id="KW-1185">Reference proteome</keyword>
<evidence type="ECO:0000256" key="1">
    <source>
        <dbReference type="ARBA" id="ARBA00022614"/>
    </source>
</evidence>
<dbReference type="Pfam" id="PF12799">
    <property type="entry name" value="LRR_4"/>
    <property type="match status" value="1"/>
</dbReference>
<dbReference type="InterPro" id="IPR032675">
    <property type="entry name" value="LRR_dom_sf"/>
</dbReference>
<dbReference type="AlphaFoldDB" id="D2VTN3"/>
<sequence>MRNLTGLDICFNRNHGNDEMDQLIALDISFNSIDNNRIKIISGMKNLTKLRCFANDFNLEGIKSLVSMKNITNLGIGPNKIGTAETKALSEMKQLTALDLRCNYITMEGAQYISELHNLPELFINQIPLVVKEPIGLATLNDITAEGAQLISSMDSLTFLSIGQNNISSLGAKFIGNGLRNLRTLDIHNNTIDLEGVQAICKLII</sequence>
<dbReference type="Gene3D" id="3.80.10.10">
    <property type="entry name" value="Ribonuclease Inhibitor"/>
    <property type="match status" value="1"/>
</dbReference>
<proteinExistence type="predicted"/>
<keyword evidence="2" id="KW-0677">Repeat</keyword>
<dbReference type="VEuPathDB" id="AmoebaDB:NAEGRDRAFT_72363"/>
<dbReference type="Proteomes" id="UP000006671">
    <property type="component" value="Unassembled WGS sequence"/>
</dbReference>
<evidence type="ECO:0000256" key="2">
    <source>
        <dbReference type="ARBA" id="ARBA00022737"/>
    </source>
</evidence>
<gene>
    <name evidence="3" type="ORF">NAEGRDRAFT_72363</name>
</gene>
<dbReference type="InterPro" id="IPR025875">
    <property type="entry name" value="Leu-rich_rpt_4"/>
</dbReference>
<dbReference type="EMBL" id="GG738897">
    <property type="protein sequence ID" value="EFC39758.1"/>
    <property type="molecule type" value="Genomic_DNA"/>
</dbReference>
<dbReference type="Pfam" id="PF13516">
    <property type="entry name" value="LRR_6"/>
    <property type="match status" value="1"/>
</dbReference>
<dbReference type="PANTHER" id="PTHR45712:SF22">
    <property type="entry name" value="INSULIN-LIKE GROWTH FACTOR-BINDING PROTEIN COMPLEX ACID LABILE SUBUNIT"/>
    <property type="match status" value="1"/>
</dbReference>
<evidence type="ECO:0000313" key="3">
    <source>
        <dbReference type="EMBL" id="EFC39758.1"/>
    </source>
</evidence>
<dbReference type="STRING" id="5762.D2VTN3"/>
<organism evidence="4">
    <name type="scientific">Naegleria gruberi</name>
    <name type="common">Amoeba</name>
    <dbReference type="NCBI Taxonomy" id="5762"/>
    <lineage>
        <taxon>Eukaryota</taxon>
        <taxon>Discoba</taxon>
        <taxon>Heterolobosea</taxon>
        <taxon>Tetramitia</taxon>
        <taxon>Eutetramitia</taxon>
        <taxon>Vahlkampfiidae</taxon>
        <taxon>Naegleria</taxon>
    </lineage>
</organism>
<protein>
    <submittedName>
        <fullName evidence="3">Predicted protein</fullName>
    </submittedName>
</protein>
<name>D2VTN3_NAEGR</name>
<evidence type="ECO:0000313" key="4">
    <source>
        <dbReference type="Proteomes" id="UP000006671"/>
    </source>
</evidence>
<accession>D2VTN3</accession>
<dbReference type="InterPro" id="IPR050333">
    <property type="entry name" value="SLRP"/>
</dbReference>
<reference evidence="3 4" key="1">
    <citation type="journal article" date="2010" name="Cell">
        <title>The genome of Naegleria gruberi illuminates early eukaryotic versatility.</title>
        <authorList>
            <person name="Fritz-Laylin L.K."/>
            <person name="Prochnik S.E."/>
            <person name="Ginger M.L."/>
            <person name="Dacks J.B."/>
            <person name="Carpenter M.L."/>
            <person name="Field M.C."/>
            <person name="Kuo A."/>
            <person name="Paredez A."/>
            <person name="Chapman J."/>
            <person name="Pham J."/>
            <person name="Shu S."/>
            <person name="Neupane R."/>
            <person name="Cipriano M."/>
            <person name="Mancuso J."/>
            <person name="Tu H."/>
            <person name="Salamov A."/>
            <person name="Lindquist E."/>
            <person name="Shapiro H."/>
            <person name="Lucas S."/>
            <person name="Grigoriev I.V."/>
            <person name="Cande W.Z."/>
            <person name="Fulton C."/>
            <person name="Rokhsar D.S."/>
            <person name="Dawson S.C."/>
        </authorList>
    </citation>
    <scope>NUCLEOTIDE SEQUENCE [LARGE SCALE GENOMIC DNA]</scope>
    <source>
        <strain evidence="3 4">NEG-M</strain>
    </source>
</reference>
<dbReference type="SUPFAM" id="SSF52047">
    <property type="entry name" value="RNI-like"/>
    <property type="match status" value="1"/>
</dbReference>
<dbReference type="KEGG" id="ngr:NAEGRDRAFT_72363"/>
<dbReference type="GeneID" id="8858517"/>
<dbReference type="OrthoDB" id="676979at2759"/>